<keyword evidence="5 10" id="KW-0276">Fatty acid metabolism</keyword>
<dbReference type="OrthoDB" id="434092at2759"/>
<keyword evidence="9 10" id="KW-0275">Fatty acid biosynthesis</keyword>
<dbReference type="InterPro" id="IPR002076">
    <property type="entry name" value="ELO_fam"/>
</dbReference>
<keyword evidence="4 10" id="KW-0812">Transmembrane</keyword>
<dbReference type="InParanoid" id="A0A2R5GYZ5"/>
<comment type="caution">
    <text evidence="12">The sequence shown here is derived from an EMBL/GenBank/DDBJ whole genome shotgun (WGS) entry which is preliminary data.</text>
</comment>
<evidence type="ECO:0000256" key="9">
    <source>
        <dbReference type="ARBA" id="ARBA00023160"/>
    </source>
</evidence>
<evidence type="ECO:0000313" key="12">
    <source>
        <dbReference type="EMBL" id="GBG33234.1"/>
    </source>
</evidence>
<comment type="catalytic activity">
    <reaction evidence="10">
        <text>an acyl-CoA + malonyl-CoA + H(+) = a 3-oxoacyl-CoA + CO2 + CoA</text>
        <dbReference type="Rhea" id="RHEA:50252"/>
        <dbReference type="ChEBI" id="CHEBI:15378"/>
        <dbReference type="ChEBI" id="CHEBI:16526"/>
        <dbReference type="ChEBI" id="CHEBI:57287"/>
        <dbReference type="ChEBI" id="CHEBI:57384"/>
        <dbReference type="ChEBI" id="CHEBI:58342"/>
        <dbReference type="ChEBI" id="CHEBI:90726"/>
    </reaction>
    <physiologicalReaction direction="left-to-right" evidence="10">
        <dbReference type="Rhea" id="RHEA:50253"/>
    </physiologicalReaction>
</comment>
<evidence type="ECO:0000256" key="6">
    <source>
        <dbReference type="ARBA" id="ARBA00022989"/>
    </source>
</evidence>
<dbReference type="GO" id="GO:0009922">
    <property type="term" value="F:fatty acid elongase activity"/>
    <property type="evidence" value="ECO:0007669"/>
    <property type="project" value="InterPro"/>
</dbReference>
<dbReference type="Pfam" id="PF01151">
    <property type="entry name" value="ELO"/>
    <property type="match status" value="1"/>
</dbReference>
<dbReference type="GO" id="GO:0019367">
    <property type="term" value="P:fatty acid elongation, saturated fatty acid"/>
    <property type="evidence" value="ECO:0007669"/>
    <property type="project" value="TreeGrafter"/>
</dbReference>
<feature type="region of interest" description="Disordered" evidence="11">
    <location>
        <begin position="1"/>
        <end position="111"/>
    </location>
</feature>
<keyword evidence="13" id="KW-1185">Reference proteome</keyword>
<keyword evidence="6 10" id="KW-1133">Transmembrane helix</keyword>
<accession>A0A2R5GYZ5</accession>
<evidence type="ECO:0000256" key="3">
    <source>
        <dbReference type="ARBA" id="ARBA00022679"/>
    </source>
</evidence>
<sequence length="352" mass="40043">MTPPIIDGALRPSRPRASDLQRKQPQLQLQHQQLVQAVAVGPDATRRGSTRGPRPHASQPSRRTLLADVQQQQQQQQQKEEKKGKKKQKVTGAAGITAAAQAEKTTKPRGAGRAIDRRDGFFRTFNICALFGVAFYYAFQNGPNDNDGKMVFNRSLFYDTMVSEPVYMGIPALYLVAVWTLSRFMRDKPPATEFLRNRVQPIYNLTQIVLCAYMSWGLFPTDLRNPFGLNNKRDADIEWFVFVHFLSKYLDYVDTFVMVFKKSYRQISFLQVFHHATIAMVWPFLLSRGWGSGTASYGAFINSVTHVIMYTHYFVSSFGINNPFKKWITTFQLSQFASCIGPIPGAEKSKNE</sequence>
<comment type="subcellular location">
    <subcellularLocation>
        <location evidence="1">Membrane</location>
        <topology evidence="1">Multi-pass membrane protein</topology>
    </subcellularLocation>
</comment>
<dbReference type="EMBL" id="BEYU01000148">
    <property type="protein sequence ID" value="GBG33234.1"/>
    <property type="molecule type" value="Genomic_DNA"/>
</dbReference>
<feature type="transmembrane region" description="Helical" evidence="10">
    <location>
        <begin position="120"/>
        <end position="139"/>
    </location>
</feature>
<keyword evidence="8 10" id="KW-0472">Membrane</keyword>
<dbReference type="GO" id="GO:0034626">
    <property type="term" value="P:fatty acid elongation, polyunsaturated fatty acid"/>
    <property type="evidence" value="ECO:0007669"/>
    <property type="project" value="TreeGrafter"/>
</dbReference>
<dbReference type="GO" id="GO:0005789">
    <property type="term" value="C:endoplasmic reticulum membrane"/>
    <property type="evidence" value="ECO:0007669"/>
    <property type="project" value="TreeGrafter"/>
</dbReference>
<evidence type="ECO:0000256" key="8">
    <source>
        <dbReference type="ARBA" id="ARBA00023136"/>
    </source>
</evidence>
<evidence type="ECO:0000256" key="2">
    <source>
        <dbReference type="ARBA" id="ARBA00022516"/>
    </source>
</evidence>
<reference evidence="12 13" key="1">
    <citation type="submission" date="2017-12" db="EMBL/GenBank/DDBJ databases">
        <title>Sequencing, de novo assembly and annotation of complete genome of a new Thraustochytrid species, strain FCC1311.</title>
        <authorList>
            <person name="Sedici K."/>
            <person name="Godart F."/>
            <person name="Aiese Cigliano R."/>
            <person name="Sanseverino W."/>
            <person name="Barakat M."/>
            <person name="Ortet P."/>
            <person name="Marechal E."/>
            <person name="Cagnac O."/>
            <person name="Amato A."/>
        </authorList>
    </citation>
    <scope>NUCLEOTIDE SEQUENCE [LARGE SCALE GENOMIC DNA]</scope>
</reference>
<evidence type="ECO:0000256" key="1">
    <source>
        <dbReference type="ARBA" id="ARBA00004141"/>
    </source>
</evidence>
<dbReference type="PANTHER" id="PTHR11157:SF133">
    <property type="entry name" value="ELONGATION OF FATTY ACIDS PROTEIN"/>
    <property type="match status" value="1"/>
</dbReference>
<protein>
    <recommendedName>
        <fullName evidence="10">Elongation of fatty acids protein</fullName>
        <ecNumber evidence="10">2.3.1.-</ecNumber>
    </recommendedName>
</protein>
<proteinExistence type="inferred from homology"/>
<feature type="compositionally biased region" description="Low complexity" evidence="11">
    <location>
        <begin position="91"/>
        <end position="102"/>
    </location>
</feature>
<dbReference type="Proteomes" id="UP000241890">
    <property type="component" value="Unassembled WGS sequence"/>
</dbReference>
<feature type="transmembrane region" description="Helical" evidence="10">
    <location>
        <begin position="202"/>
        <end position="219"/>
    </location>
</feature>
<evidence type="ECO:0000256" key="11">
    <source>
        <dbReference type="SAM" id="MobiDB-lite"/>
    </source>
</evidence>
<dbReference type="GO" id="GO:0042761">
    <property type="term" value="P:very long-chain fatty acid biosynthetic process"/>
    <property type="evidence" value="ECO:0007669"/>
    <property type="project" value="TreeGrafter"/>
</dbReference>
<dbReference type="EC" id="2.3.1.-" evidence="10"/>
<evidence type="ECO:0000256" key="7">
    <source>
        <dbReference type="ARBA" id="ARBA00023098"/>
    </source>
</evidence>
<evidence type="ECO:0000256" key="5">
    <source>
        <dbReference type="ARBA" id="ARBA00022832"/>
    </source>
</evidence>
<keyword evidence="7 10" id="KW-0443">Lipid metabolism</keyword>
<organism evidence="12 13">
    <name type="scientific">Hondaea fermentalgiana</name>
    <dbReference type="NCBI Taxonomy" id="2315210"/>
    <lineage>
        <taxon>Eukaryota</taxon>
        <taxon>Sar</taxon>
        <taxon>Stramenopiles</taxon>
        <taxon>Bigyra</taxon>
        <taxon>Labyrinthulomycetes</taxon>
        <taxon>Thraustochytrida</taxon>
        <taxon>Thraustochytriidae</taxon>
        <taxon>Hondaea</taxon>
    </lineage>
</organism>
<feature type="transmembrane region" description="Helical" evidence="10">
    <location>
        <begin position="239"/>
        <end position="260"/>
    </location>
</feature>
<keyword evidence="2 10" id="KW-0444">Lipid biosynthesis</keyword>
<comment type="similarity">
    <text evidence="10">Belongs to the ELO family.</text>
</comment>
<name>A0A2R5GYZ5_9STRA</name>
<evidence type="ECO:0000313" key="13">
    <source>
        <dbReference type="Proteomes" id="UP000241890"/>
    </source>
</evidence>
<gene>
    <name evidence="12" type="ORF">FCC1311_046241</name>
</gene>
<feature type="transmembrane region" description="Helical" evidence="10">
    <location>
        <begin position="165"/>
        <end position="181"/>
    </location>
</feature>
<feature type="compositionally biased region" description="Low complexity" evidence="11">
    <location>
        <begin position="23"/>
        <end position="36"/>
    </location>
</feature>
<evidence type="ECO:0000256" key="4">
    <source>
        <dbReference type="ARBA" id="ARBA00022692"/>
    </source>
</evidence>
<dbReference type="AlphaFoldDB" id="A0A2R5GYZ5"/>
<feature type="transmembrane region" description="Helical" evidence="10">
    <location>
        <begin position="267"/>
        <end position="285"/>
    </location>
</feature>
<evidence type="ECO:0000256" key="10">
    <source>
        <dbReference type="RuleBase" id="RU361115"/>
    </source>
</evidence>
<dbReference type="PANTHER" id="PTHR11157">
    <property type="entry name" value="FATTY ACID ACYL TRANSFERASE-RELATED"/>
    <property type="match status" value="1"/>
</dbReference>
<dbReference type="GO" id="GO:0030148">
    <property type="term" value="P:sphingolipid biosynthetic process"/>
    <property type="evidence" value="ECO:0007669"/>
    <property type="project" value="TreeGrafter"/>
</dbReference>
<keyword evidence="3 10" id="KW-0808">Transferase</keyword>
<feature type="transmembrane region" description="Helical" evidence="10">
    <location>
        <begin position="297"/>
        <end position="315"/>
    </location>
</feature>
<dbReference type="GO" id="GO:0034625">
    <property type="term" value="P:fatty acid elongation, monounsaturated fatty acid"/>
    <property type="evidence" value="ECO:0007669"/>
    <property type="project" value="TreeGrafter"/>
</dbReference>